<dbReference type="InterPro" id="IPR051801">
    <property type="entry name" value="GH28_Enzymes"/>
</dbReference>
<dbReference type="InterPro" id="IPR012334">
    <property type="entry name" value="Pectin_lyas_fold"/>
</dbReference>
<accession>A0A1I0XK84</accession>
<dbReference type="GO" id="GO:0005975">
    <property type="term" value="P:carbohydrate metabolic process"/>
    <property type="evidence" value="ECO:0007669"/>
    <property type="project" value="InterPro"/>
</dbReference>
<evidence type="ECO:0000313" key="5">
    <source>
        <dbReference type="EMBL" id="SFB01107.1"/>
    </source>
</evidence>
<evidence type="ECO:0000256" key="2">
    <source>
        <dbReference type="ARBA" id="ARBA00022801"/>
    </source>
</evidence>
<organism evidence="5 6">
    <name type="scientific">Poseidonocella pacifica</name>
    <dbReference type="NCBI Taxonomy" id="871651"/>
    <lineage>
        <taxon>Bacteria</taxon>
        <taxon>Pseudomonadati</taxon>
        <taxon>Pseudomonadota</taxon>
        <taxon>Alphaproteobacteria</taxon>
        <taxon>Rhodobacterales</taxon>
        <taxon>Roseobacteraceae</taxon>
        <taxon>Poseidonocella</taxon>
    </lineage>
</organism>
<sequence>MSSLRVLAATPRTLSFLAAPADARHSLETPLSWVLETAEGTLVAQGAMRKVVLFVEGLEPGCDYRLVTPLGTISGTTRPCAGLVEAAELGVHQTNPDNGPALTRAIGAVPPGGTLRLPAGRYLSGPIFLKRDMTLYLESGAELAAIGDRTHWPRLPARDEAGRVLGTWEGLPEPCYAALITAVDCTRLALTGGGTIDGGGDRGDWWSWPKETRDGARRPRTVHLAHSDCVTVSGLTIRNSPSWTVHPYRCRDLHFSALRIENPPNSPNTDGLNPESCERVEITGVAFSVGDDCIAIKAGKRAPDETEHLAPTRDVAIAHCRMERGHGAVVIGSEMSGGVHDVEIAHCDFIATDRGLRIKTRRGRGGEVSGIRLRDTAMQDVPTPLAINAFYFCDPDGKDDWVQSRVPAPVTETTPTIRDITLTRVTARGVSLAGAALLGLPEAPIEGVRLSECSLTFAPDARPDVPLMALGVPPVRHARITAQFAQVTGTIADMPPDKDPAHMLMEYFDAYARNHRPYKGGAWCYEDGLVYRGLELLHRATGEARWLDHIIRLADAQIGTGPSLAGYDPSDYNIDNILSGRTLLYLHQVTGETRYIAAAQLLGRQLAQHPRTRSGVYWHKLRYPWQVWLDGLYMGPPFQIGLGQHLRDDRMITDAITQVSTALDMAFVTRTGLYAHAVDEARMQPWADTDTGHSGAHWARAIGWLAMALVDIAELTSTPEFAPLAARSRALFDRIAALQQPGGLWLQVIDQPALPGNYEETSASAMFVYALLRASELGLWRGDAEPLARCLLERAVKPKPGGGLEMVEICHVAGLGPFEDRFRDGSAEYYLSEPLCTDDPKGVGPLMMVEATRILQAERRSAACAGQ</sequence>
<dbReference type="SUPFAM" id="SSF48208">
    <property type="entry name" value="Six-hairpin glycosidases"/>
    <property type="match status" value="1"/>
</dbReference>
<evidence type="ECO:0000256" key="1">
    <source>
        <dbReference type="ARBA" id="ARBA00008834"/>
    </source>
</evidence>
<dbReference type="InterPro" id="IPR000743">
    <property type="entry name" value="Glyco_hydro_28"/>
</dbReference>
<dbReference type="SUPFAM" id="SSF51126">
    <property type="entry name" value="Pectin lyase-like"/>
    <property type="match status" value="1"/>
</dbReference>
<keyword evidence="3 4" id="KW-0326">Glycosidase</keyword>
<evidence type="ECO:0000256" key="4">
    <source>
        <dbReference type="RuleBase" id="RU361169"/>
    </source>
</evidence>
<comment type="similarity">
    <text evidence="1 4">Belongs to the glycosyl hydrolase 28 family.</text>
</comment>
<dbReference type="Pfam" id="PF07470">
    <property type="entry name" value="Glyco_hydro_88"/>
    <property type="match status" value="1"/>
</dbReference>
<reference evidence="5 6" key="1">
    <citation type="submission" date="2016-10" db="EMBL/GenBank/DDBJ databases">
        <authorList>
            <person name="de Groot N.N."/>
        </authorList>
    </citation>
    <scope>NUCLEOTIDE SEQUENCE [LARGE SCALE GENOMIC DNA]</scope>
    <source>
        <strain evidence="5 6">DSM 29316</strain>
    </source>
</reference>
<proteinExistence type="inferred from homology"/>
<keyword evidence="2 4" id="KW-0378">Hydrolase</keyword>
<dbReference type="PROSITE" id="PS00502">
    <property type="entry name" value="POLYGALACTURONASE"/>
    <property type="match status" value="1"/>
</dbReference>
<gene>
    <name evidence="5" type="ORF">SAMN05421688_2353</name>
</gene>
<dbReference type="Gene3D" id="2.160.20.10">
    <property type="entry name" value="Single-stranded right-handed beta-helix, Pectin lyase-like"/>
    <property type="match status" value="1"/>
</dbReference>
<evidence type="ECO:0000256" key="3">
    <source>
        <dbReference type="ARBA" id="ARBA00023295"/>
    </source>
</evidence>
<protein>
    <submittedName>
        <fullName evidence="5">Polygalacturonase</fullName>
    </submittedName>
</protein>
<name>A0A1I0XK84_9RHOB</name>
<dbReference type="InterPro" id="IPR012341">
    <property type="entry name" value="6hp_glycosidase-like_sf"/>
</dbReference>
<dbReference type="Pfam" id="PF00295">
    <property type="entry name" value="Glyco_hydro_28"/>
    <property type="match status" value="1"/>
</dbReference>
<dbReference type="EMBL" id="FOJU01000003">
    <property type="protein sequence ID" value="SFB01107.1"/>
    <property type="molecule type" value="Genomic_DNA"/>
</dbReference>
<dbReference type="PANTHER" id="PTHR31339">
    <property type="entry name" value="PECTIN LYASE-RELATED"/>
    <property type="match status" value="1"/>
</dbReference>
<dbReference type="SMART" id="SM00710">
    <property type="entry name" value="PbH1"/>
    <property type="match status" value="5"/>
</dbReference>
<dbReference type="STRING" id="871651.SAMN05421688_2353"/>
<dbReference type="GO" id="GO:0004650">
    <property type="term" value="F:polygalacturonase activity"/>
    <property type="evidence" value="ECO:0007669"/>
    <property type="project" value="InterPro"/>
</dbReference>
<dbReference type="InterPro" id="IPR008928">
    <property type="entry name" value="6-hairpin_glycosidase_sf"/>
</dbReference>
<dbReference type="InterPro" id="IPR011050">
    <property type="entry name" value="Pectin_lyase_fold/virulence"/>
</dbReference>
<dbReference type="AlphaFoldDB" id="A0A1I0XK84"/>
<evidence type="ECO:0000313" key="6">
    <source>
        <dbReference type="Proteomes" id="UP000198796"/>
    </source>
</evidence>
<dbReference type="RefSeq" id="WP_217645970.1">
    <property type="nucleotide sequence ID" value="NZ_FOJU01000003.1"/>
</dbReference>
<dbReference type="PANTHER" id="PTHR31339:SF9">
    <property type="entry name" value="PLASMIN AND FIBRONECTIN-BINDING PROTEIN A"/>
    <property type="match status" value="1"/>
</dbReference>
<keyword evidence="6" id="KW-1185">Reference proteome</keyword>
<dbReference type="Proteomes" id="UP000198796">
    <property type="component" value="Unassembled WGS sequence"/>
</dbReference>
<dbReference type="InterPro" id="IPR006626">
    <property type="entry name" value="PbH1"/>
</dbReference>
<dbReference type="Gene3D" id="1.50.10.10">
    <property type="match status" value="1"/>
</dbReference>
<dbReference type="InterPro" id="IPR010905">
    <property type="entry name" value="Glyco_hydro_88"/>
</dbReference>